<reference evidence="3" key="2">
    <citation type="submission" date="2021-04" db="EMBL/GenBank/DDBJ databases">
        <authorList>
            <person name="Gilroy R."/>
        </authorList>
    </citation>
    <scope>NUCLEOTIDE SEQUENCE</scope>
    <source>
        <strain evidence="3">CHK191-13928</strain>
    </source>
</reference>
<dbReference type="GO" id="GO:0003677">
    <property type="term" value="F:DNA binding"/>
    <property type="evidence" value="ECO:0007669"/>
    <property type="project" value="UniProtKB-KW"/>
</dbReference>
<sequence length="126" mass="14579">MEINYEALGERIRKLRKLNNMTQEYVAEKLEVSIQHISNIENASKKPSLALLVDLAELLGVRLDDLLADTYPKERTGDVLYVETAMLLERCNAKERRIAMDMLESLVESLIRNRNRGKEMENETIE</sequence>
<protein>
    <submittedName>
        <fullName evidence="3">Helix-turn-helix domain-containing protein</fullName>
    </submittedName>
</protein>
<evidence type="ECO:0000259" key="2">
    <source>
        <dbReference type="PROSITE" id="PS50943"/>
    </source>
</evidence>
<proteinExistence type="predicted"/>
<dbReference type="InterPro" id="IPR001387">
    <property type="entry name" value="Cro/C1-type_HTH"/>
</dbReference>
<dbReference type="PANTHER" id="PTHR46558:SF4">
    <property type="entry name" value="DNA-BIDING PHAGE PROTEIN"/>
    <property type="match status" value="1"/>
</dbReference>
<dbReference type="Gene3D" id="1.10.260.40">
    <property type="entry name" value="lambda repressor-like DNA-binding domains"/>
    <property type="match status" value="1"/>
</dbReference>
<evidence type="ECO:0000313" key="4">
    <source>
        <dbReference type="Proteomes" id="UP000886721"/>
    </source>
</evidence>
<dbReference type="SMART" id="SM00530">
    <property type="entry name" value="HTH_XRE"/>
    <property type="match status" value="1"/>
</dbReference>
<keyword evidence="1" id="KW-0238">DNA-binding</keyword>
<name>A0A9D2B888_9FIRM</name>
<dbReference type="PANTHER" id="PTHR46558">
    <property type="entry name" value="TRACRIPTIONAL REGULATORY PROTEIN-RELATED-RELATED"/>
    <property type="match status" value="1"/>
</dbReference>
<dbReference type="SUPFAM" id="SSF47413">
    <property type="entry name" value="lambda repressor-like DNA-binding domains"/>
    <property type="match status" value="1"/>
</dbReference>
<organism evidence="3 4">
    <name type="scientific">Candidatus Anaerostipes excrementavium</name>
    <dbReference type="NCBI Taxonomy" id="2838463"/>
    <lineage>
        <taxon>Bacteria</taxon>
        <taxon>Bacillati</taxon>
        <taxon>Bacillota</taxon>
        <taxon>Clostridia</taxon>
        <taxon>Lachnospirales</taxon>
        <taxon>Lachnospiraceae</taxon>
        <taxon>Anaerostipes</taxon>
    </lineage>
</organism>
<dbReference type="AlphaFoldDB" id="A0A9D2B888"/>
<dbReference type="Pfam" id="PF01381">
    <property type="entry name" value="HTH_3"/>
    <property type="match status" value="1"/>
</dbReference>
<reference evidence="3" key="1">
    <citation type="journal article" date="2021" name="PeerJ">
        <title>Extensive microbial diversity within the chicken gut microbiome revealed by metagenomics and culture.</title>
        <authorList>
            <person name="Gilroy R."/>
            <person name="Ravi A."/>
            <person name="Getino M."/>
            <person name="Pursley I."/>
            <person name="Horton D.L."/>
            <person name="Alikhan N.F."/>
            <person name="Baker D."/>
            <person name="Gharbi K."/>
            <person name="Hall N."/>
            <person name="Watson M."/>
            <person name="Adriaenssens E.M."/>
            <person name="Foster-Nyarko E."/>
            <person name="Jarju S."/>
            <person name="Secka A."/>
            <person name="Antonio M."/>
            <person name="Oren A."/>
            <person name="Chaudhuri R.R."/>
            <person name="La Ragione R."/>
            <person name="Hildebrand F."/>
            <person name="Pallen M.J."/>
        </authorList>
    </citation>
    <scope>NUCLEOTIDE SEQUENCE</scope>
    <source>
        <strain evidence="3">CHK191-13928</strain>
    </source>
</reference>
<accession>A0A9D2B888</accession>
<dbReference type="Proteomes" id="UP000886721">
    <property type="component" value="Unassembled WGS sequence"/>
</dbReference>
<dbReference type="CDD" id="cd00093">
    <property type="entry name" value="HTH_XRE"/>
    <property type="match status" value="1"/>
</dbReference>
<dbReference type="InterPro" id="IPR010982">
    <property type="entry name" value="Lambda_DNA-bd_dom_sf"/>
</dbReference>
<dbReference type="PROSITE" id="PS50943">
    <property type="entry name" value="HTH_CROC1"/>
    <property type="match status" value="1"/>
</dbReference>
<dbReference type="EMBL" id="DXEM01000001">
    <property type="protein sequence ID" value="HIX66583.1"/>
    <property type="molecule type" value="Genomic_DNA"/>
</dbReference>
<evidence type="ECO:0000256" key="1">
    <source>
        <dbReference type="ARBA" id="ARBA00023125"/>
    </source>
</evidence>
<gene>
    <name evidence="3" type="ORF">H9735_00480</name>
</gene>
<comment type="caution">
    <text evidence="3">The sequence shown here is derived from an EMBL/GenBank/DDBJ whole genome shotgun (WGS) entry which is preliminary data.</text>
</comment>
<feature type="domain" description="HTH cro/C1-type" evidence="2">
    <location>
        <begin position="12"/>
        <end position="66"/>
    </location>
</feature>
<evidence type="ECO:0000313" key="3">
    <source>
        <dbReference type="EMBL" id="HIX66583.1"/>
    </source>
</evidence>